<dbReference type="Gene3D" id="1.25.40.10">
    <property type="entry name" value="Tetratricopeptide repeat domain"/>
    <property type="match status" value="2"/>
</dbReference>
<accession>A0A176S341</accession>
<dbReference type="SMART" id="SM00671">
    <property type="entry name" value="SEL1"/>
    <property type="match status" value="5"/>
</dbReference>
<dbReference type="SMART" id="SM00028">
    <property type="entry name" value="TPR"/>
    <property type="match status" value="4"/>
</dbReference>
<dbReference type="Proteomes" id="UP000076962">
    <property type="component" value="Unassembled WGS sequence"/>
</dbReference>
<dbReference type="SUPFAM" id="SSF81901">
    <property type="entry name" value="HCP-like"/>
    <property type="match status" value="2"/>
</dbReference>
<keyword evidence="1" id="KW-0802">TPR repeat</keyword>
<evidence type="ECO:0000256" key="1">
    <source>
        <dbReference type="PROSITE-ProRule" id="PRU00339"/>
    </source>
</evidence>
<feature type="repeat" description="TPR" evidence="1">
    <location>
        <begin position="227"/>
        <end position="260"/>
    </location>
</feature>
<dbReference type="PANTHER" id="PTHR11102:SF160">
    <property type="entry name" value="ERAD-ASSOCIATED E3 UBIQUITIN-PROTEIN LIGASE COMPONENT HRD3"/>
    <property type="match status" value="1"/>
</dbReference>
<dbReference type="PROSITE" id="PS50005">
    <property type="entry name" value="TPR"/>
    <property type="match status" value="3"/>
</dbReference>
<evidence type="ECO:0000313" key="4">
    <source>
        <dbReference type="Proteomes" id="UP000076962"/>
    </source>
</evidence>
<keyword evidence="4" id="KW-1185">Reference proteome</keyword>
<dbReference type="InterPro" id="IPR019734">
    <property type="entry name" value="TPR_rpt"/>
</dbReference>
<feature type="chain" id="PRO_5008048997" evidence="2">
    <location>
        <begin position="22"/>
        <end position="497"/>
    </location>
</feature>
<dbReference type="InterPro" id="IPR006597">
    <property type="entry name" value="Sel1-like"/>
</dbReference>
<dbReference type="Pfam" id="PF08238">
    <property type="entry name" value="Sel1"/>
    <property type="match status" value="5"/>
</dbReference>
<feature type="signal peptide" evidence="2">
    <location>
        <begin position="1"/>
        <end position="21"/>
    </location>
</feature>
<sequence>MRFKKWFIAFVLGLITFVVSAENQEEVVSPSSQATSFQAIVEKAERGDAEAQFNLGWMYLTGDGVTQNYIEAAKWIRKAAEQGDAQAQYNLGVMYLNGDGVTQNNIEAAKWIHKAAEQGQAYAQNELGVMYYLGKGVTQNDIEAANWFRKAAQQGNAQAQYNLGVMYLKGKGVTQNDIEAAKWYRKAAEQGHAGAYGSLGWLLITQGKFDEAQSLTEKAHQKQPQVFAWTINLGHIYLLKGDRQTARRYYQEALPLIPDDASFEQGPIADFELFIEKGWQVKACQSELEWIRSAFEQLKLAKSQDSQQLLVEEAQIDQDTFVVSAENQEESPELAETDDELVVPSAASTVLEKAEQGDAEAQYNLGVMYFKGKGVTQNDISATKWFRKAAKQGHAGAYGRLGWILITQGKFDEAQTLTEKAHQKEPQNLAWSINLGHIYLLKSDRQTARKYYQKALPLIYDDANLKQGLIADAATQPMCNEDATLWVSFNGEIYNHA</sequence>
<dbReference type="EMBL" id="LUTY01000916">
    <property type="protein sequence ID" value="OAD22483.1"/>
    <property type="molecule type" value="Genomic_DNA"/>
</dbReference>
<dbReference type="Pfam" id="PF14559">
    <property type="entry name" value="TPR_19"/>
    <property type="match status" value="2"/>
</dbReference>
<proteinExistence type="predicted"/>
<feature type="repeat" description="TPR" evidence="1">
    <location>
        <begin position="395"/>
        <end position="428"/>
    </location>
</feature>
<dbReference type="PATRIC" id="fig|1003181.4.peg.2135"/>
<comment type="caution">
    <text evidence="3">The sequence shown here is derived from an EMBL/GenBank/DDBJ whole genome shotgun (WGS) entry which is preliminary data.</text>
</comment>
<dbReference type="InterPro" id="IPR011990">
    <property type="entry name" value="TPR-like_helical_dom_sf"/>
</dbReference>
<evidence type="ECO:0000313" key="3">
    <source>
        <dbReference type="EMBL" id="OAD22483.1"/>
    </source>
</evidence>
<organism evidence="3 4">
    <name type="scientific">Candidatus Thiomargarita nelsonii</name>
    <dbReference type="NCBI Taxonomy" id="1003181"/>
    <lineage>
        <taxon>Bacteria</taxon>
        <taxon>Pseudomonadati</taxon>
        <taxon>Pseudomonadota</taxon>
        <taxon>Gammaproteobacteria</taxon>
        <taxon>Thiotrichales</taxon>
        <taxon>Thiotrichaceae</taxon>
        <taxon>Thiomargarita</taxon>
    </lineage>
</organism>
<dbReference type="PANTHER" id="PTHR11102">
    <property type="entry name" value="SEL-1-LIKE PROTEIN"/>
    <property type="match status" value="1"/>
</dbReference>
<dbReference type="AlphaFoldDB" id="A0A176S341"/>
<protein>
    <submittedName>
        <fullName evidence="3">TPR repeat protein</fullName>
    </submittedName>
</protein>
<evidence type="ECO:0000256" key="2">
    <source>
        <dbReference type="SAM" id="SignalP"/>
    </source>
</evidence>
<reference evidence="3 4" key="1">
    <citation type="submission" date="2016-05" db="EMBL/GenBank/DDBJ databases">
        <title>Single-cell genome of chain-forming Candidatus Thiomargarita nelsonii and comparison to other large sulfur-oxidizing bacteria.</title>
        <authorList>
            <person name="Winkel M."/>
            <person name="Salman V."/>
            <person name="Woyke T."/>
            <person name="Schulz-Vogt H."/>
            <person name="Richter M."/>
            <person name="Flood B."/>
            <person name="Bailey J."/>
            <person name="Amann R."/>
            <person name="Mussmann M."/>
        </authorList>
    </citation>
    <scope>NUCLEOTIDE SEQUENCE [LARGE SCALE GENOMIC DNA]</scope>
    <source>
        <strain evidence="3 4">THI036</strain>
    </source>
</reference>
<dbReference type="InterPro" id="IPR050767">
    <property type="entry name" value="Sel1_AlgK"/>
</dbReference>
<gene>
    <name evidence="3" type="ORF">THIOM_001714</name>
</gene>
<name>A0A176S341_9GAMM</name>
<feature type="repeat" description="TPR" evidence="1">
    <location>
        <begin position="193"/>
        <end position="226"/>
    </location>
</feature>
<keyword evidence="2" id="KW-0732">Signal</keyword>